<dbReference type="EMBL" id="AP004619">
    <property type="protein sequence ID" value="BAD03239.1"/>
    <property type="molecule type" value="Genomic_DNA"/>
</dbReference>
<dbReference type="Proteomes" id="UP000000763">
    <property type="component" value="Chromosome 8"/>
</dbReference>
<reference evidence="3" key="2">
    <citation type="submission" date="2002-01" db="EMBL/GenBank/DDBJ databases">
        <title>Oryza sativa nipponbare(GA3) genomic DNA, chromosome 8, PAC clone:P0583B06.</title>
        <authorList>
            <person name="Sasaki T."/>
            <person name="Matsumoto T."/>
            <person name="Yamamoto K."/>
        </authorList>
    </citation>
    <scope>NUCLEOTIDE SEQUENCE</scope>
</reference>
<reference evidence="2" key="1">
    <citation type="submission" date="2001-07" db="EMBL/GenBank/DDBJ databases">
        <title>Oryza sativa nipponbare(GA3) genomic DNA, chromosome 8, BAC clone:OJ1120_C08.</title>
        <authorList>
            <person name="Sasaki T."/>
            <person name="Matsumoto T."/>
            <person name="Yamamoto K."/>
        </authorList>
    </citation>
    <scope>NUCLEOTIDE SEQUENCE</scope>
</reference>
<sequence length="64" mass="6990">MRQEQVAWSNGGGGDIRNGALGRHQHRRGDLYKAKLEETLKVAMLEEDPRGARHDGVGSSASCE</sequence>
<dbReference type="AlphaFoldDB" id="Q6ZBS4"/>
<evidence type="ECO:0000313" key="3">
    <source>
        <dbReference type="EMBL" id="BAD03239.1"/>
    </source>
</evidence>
<gene>
    <name evidence="2" type="ORF">OJ1120_C08.14</name>
    <name evidence="3" type="ORF">P0583B06.22</name>
</gene>
<reference evidence="4" key="3">
    <citation type="journal article" date="2005" name="Nature">
        <title>The map-based sequence of the rice genome.</title>
        <authorList>
            <consortium name="International rice genome sequencing project (IRGSP)"/>
            <person name="Matsumoto T."/>
            <person name="Wu J."/>
            <person name="Kanamori H."/>
            <person name="Katayose Y."/>
            <person name="Fujisawa M."/>
            <person name="Namiki N."/>
            <person name="Mizuno H."/>
            <person name="Yamamoto K."/>
            <person name="Antonio B.A."/>
            <person name="Baba T."/>
            <person name="Sakata K."/>
            <person name="Nagamura Y."/>
            <person name="Aoki H."/>
            <person name="Arikawa K."/>
            <person name="Arita K."/>
            <person name="Bito T."/>
            <person name="Chiden Y."/>
            <person name="Fujitsuka N."/>
            <person name="Fukunaka R."/>
            <person name="Hamada M."/>
            <person name="Harada C."/>
            <person name="Hayashi A."/>
            <person name="Hijishita S."/>
            <person name="Honda M."/>
            <person name="Hosokawa S."/>
            <person name="Ichikawa Y."/>
            <person name="Idonuma A."/>
            <person name="Iijima M."/>
            <person name="Ikeda M."/>
            <person name="Ikeno M."/>
            <person name="Ito K."/>
            <person name="Ito S."/>
            <person name="Ito T."/>
            <person name="Ito Y."/>
            <person name="Ito Y."/>
            <person name="Iwabuchi A."/>
            <person name="Kamiya K."/>
            <person name="Karasawa W."/>
            <person name="Kurita K."/>
            <person name="Katagiri S."/>
            <person name="Kikuta A."/>
            <person name="Kobayashi H."/>
            <person name="Kobayashi N."/>
            <person name="Machita K."/>
            <person name="Maehara T."/>
            <person name="Masukawa M."/>
            <person name="Mizubayashi T."/>
            <person name="Mukai Y."/>
            <person name="Nagasaki H."/>
            <person name="Nagata Y."/>
            <person name="Naito S."/>
            <person name="Nakashima M."/>
            <person name="Nakama Y."/>
            <person name="Nakamichi Y."/>
            <person name="Nakamura M."/>
            <person name="Meguro A."/>
            <person name="Negishi M."/>
            <person name="Ohta I."/>
            <person name="Ohta T."/>
            <person name="Okamoto M."/>
            <person name="Ono N."/>
            <person name="Saji S."/>
            <person name="Sakaguchi M."/>
            <person name="Sakai K."/>
            <person name="Shibata M."/>
            <person name="Shimokawa T."/>
            <person name="Song J."/>
            <person name="Takazaki Y."/>
            <person name="Terasawa K."/>
            <person name="Tsugane M."/>
            <person name="Tsuji K."/>
            <person name="Ueda S."/>
            <person name="Waki K."/>
            <person name="Yamagata H."/>
            <person name="Yamamoto M."/>
            <person name="Yamamoto S."/>
            <person name="Yamane H."/>
            <person name="Yoshiki S."/>
            <person name="Yoshihara R."/>
            <person name="Yukawa K."/>
            <person name="Zhong H."/>
            <person name="Yano M."/>
            <person name="Yuan Q."/>
            <person name="Ouyang S."/>
            <person name="Liu J."/>
            <person name="Jones K.M."/>
            <person name="Gansberger K."/>
            <person name="Moffat K."/>
            <person name="Hill J."/>
            <person name="Bera J."/>
            <person name="Fadrosh D."/>
            <person name="Jin S."/>
            <person name="Johri S."/>
            <person name="Kim M."/>
            <person name="Overton L."/>
            <person name="Reardon M."/>
            <person name="Tsitrin T."/>
            <person name="Vuong H."/>
            <person name="Weaver B."/>
            <person name="Ciecko A."/>
            <person name="Tallon L."/>
            <person name="Jackson J."/>
            <person name="Pai G."/>
            <person name="Aken S.V."/>
            <person name="Utterback T."/>
            <person name="Reidmuller S."/>
            <person name="Feldblyum T."/>
            <person name="Hsiao J."/>
            <person name="Zismann V."/>
            <person name="Iobst S."/>
            <person name="de Vazeille A.R."/>
            <person name="Buell C.R."/>
            <person name="Ying K."/>
            <person name="Li Y."/>
            <person name="Lu T."/>
            <person name="Huang Y."/>
            <person name="Zhao Q."/>
            <person name="Feng Q."/>
            <person name="Zhang L."/>
            <person name="Zhu J."/>
            <person name="Weng Q."/>
            <person name="Mu J."/>
            <person name="Lu Y."/>
            <person name="Fan D."/>
            <person name="Liu Y."/>
            <person name="Guan J."/>
            <person name="Zhang Y."/>
            <person name="Yu S."/>
            <person name="Liu X."/>
            <person name="Zhang Y."/>
            <person name="Hong G."/>
            <person name="Han B."/>
            <person name="Choisne N."/>
            <person name="Demange N."/>
            <person name="Orjeda G."/>
            <person name="Samain S."/>
            <person name="Cattolico L."/>
            <person name="Pelletier E."/>
            <person name="Couloux A."/>
            <person name="Segurens B."/>
            <person name="Wincker P."/>
            <person name="D'Hont A."/>
            <person name="Scarpelli C."/>
            <person name="Weissenbach J."/>
            <person name="Salanoubat M."/>
            <person name="Quetier F."/>
            <person name="Yu Y."/>
            <person name="Kim H.R."/>
            <person name="Rambo T."/>
            <person name="Currie J."/>
            <person name="Collura K."/>
            <person name="Luo M."/>
            <person name="Yang T."/>
            <person name="Ammiraju J.S.S."/>
            <person name="Engler F."/>
            <person name="Soderlund C."/>
            <person name="Wing R.A."/>
            <person name="Palmer L.E."/>
            <person name="de la Bastide M."/>
            <person name="Spiegel L."/>
            <person name="Nascimento L."/>
            <person name="Zutavern T."/>
            <person name="O'Shaughnessy A."/>
            <person name="Dike S."/>
            <person name="Dedhia N."/>
            <person name="Preston R."/>
            <person name="Balija V."/>
            <person name="McCombie W.R."/>
            <person name="Chow T."/>
            <person name="Chen H."/>
            <person name="Chung M."/>
            <person name="Chen C."/>
            <person name="Shaw J."/>
            <person name="Wu H."/>
            <person name="Hsiao K."/>
            <person name="Chao Y."/>
            <person name="Chu M."/>
            <person name="Cheng C."/>
            <person name="Hour A."/>
            <person name="Lee P."/>
            <person name="Lin S."/>
            <person name="Lin Y."/>
            <person name="Liou J."/>
            <person name="Liu S."/>
            <person name="Hsing Y."/>
            <person name="Raghuvanshi S."/>
            <person name="Mohanty A."/>
            <person name="Bharti A.K."/>
            <person name="Gaur A."/>
            <person name="Gupta V."/>
            <person name="Kumar D."/>
            <person name="Ravi V."/>
            <person name="Vij S."/>
            <person name="Kapur A."/>
            <person name="Khurana P."/>
            <person name="Khurana P."/>
            <person name="Khurana J.P."/>
            <person name="Tyagi A.K."/>
            <person name="Gaikwad K."/>
            <person name="Singh A."/>
            <person name="Dalal V."/>
            <person name="Srivastava S."/>
            <person name="Dixit A."/>
            <person name="Pal A.K."/>
            <person name="Ghazi I.A."/>
            <person name="Yadav M."/>
            <person name="Pandit A."/>
            <person name="Bhargava A."/>
            <person name="Sureshbabu K."/>
            <person name="Batra K."/>
            <person name="Sharma T.R."/>
            <person name="Mohapatra T."/>
            <person name="Singh N.K."/>
            <person name="Messing J."/>
            <person name="Nelson A.B."/>
            <person name="Fuks G."/>
            <person name="Kavchok S."/>
            <person name="Keizer G."/>
            <person name="Linton E."/>
            <person name="Llaca V."/>
            <person name="Song R."/>
            <person name="Tanyolac B."/>
            <person name="Young S."/>
            <person name="Ho-Il K."/>
            <person name="Hahn J.H."/>
            <person name="Sangsakoo G."/>
            <person name="Vanavichit A."/>
            <person name="de Mattos Luiz.A.T."/>
            <person name="Zimmer P.D."/>
            <person name="Malone G."/>
            <person name="Dellagostin O."/>
            <person name="de Oliveira A.C."/>
            <person name="Bevan M."/>
            <person name="Bancroft I."/>
            <person name="Minx P."/>
            <person name="Cordum H."/>
            <person name="Wilson R."/>
            <person name="Cheng Z."/>
            <person name="Jin W."/>
            <person name="Jiang J."/>
            <person name="Leong S.A."/>
            <person name="Iwama H."/>
            <person name="Gojobori T."/>
            <person name="Itoh T."/>
            <person name="Niimura Y."/>
            <person name="Fujii Y."/>
            <person name="Habara T."/>
            <person name="Sakai H."/>
            <person name="Sato Y."/>
            <person name="Wilson G."/>
            <person name="Kumar K."/>
            <person name="McCouch S."/>
            <person name="Juretic N."/>
            <person name="Hoen D."/>
            <person name="Wright S."/>
            <person name="Bruskiewich R."/>
            <person name="Bureau T."/>
            <person name="Miyao A."/>
            <person name="Hirochika H."/>
            <person name="Nishikawa T."/>
            <person name="Kadowaki K."/>
            <person name="Sugiura M."/>
            <person name="Burr B."/>
            <person name="Sasaki T."/>
        </authorList>
    </citation>
    <scope>NUCLEOTIDE SEQUENCE [LARGE SCALE GENOMIC DNA]</scope>
    <source>
        <strain evidence="4">cv. Nipponbare</strain>
    </source>
</reference>
<feature type="region of interest" description="Disordered" evidence="1">
    <location>
        <begin position="1"/>
        <end position="26"/>
    </location>
</feature>
<protein>
    <submittedName>
        <fullName evidence="3">Uncharacterized protein</fullName>
    </submittedName>
</protein>
<accession>Q6ZBS4</accession>
<evidence type="ECO:0000313" key="2">
    <source>
        <dbReference type="EMBL" id="BAD03043.1"/>
    </source>
</evidence>
<reference evidence="4" key="4">
    <citation type="journal article" date="2008" name="Nucleic Acids Res.">
        <title>The rice annotation project database (RAP-DB): 2008 update.</title>
        <authorList>
            <consortium name="The rice annotation project (RAP)"/>
        </authorList>
    </citation>
    <scope>GENOME REANNOTATION</scope>
    <source>
        <strain evidence="4">cv. Nipponbare</strain>
    </source>
</reference>
<evidence type="ECO:0000256" key="1">
    <source>
        <dbReference type="SAM" id="MobiDB-lite"/>
    </source>
</evidence>
<name>Q6ZBS4_ORYSJ</name>
<proteinExistence type="predicted"/>
<dbReference type="EMBL" id="AP003878">
    <property type="protein sequence ID" value="BAD03043.1"/>
    <property type="molecule type" value="Genomic_DNA"/>
</dbReference>
<evidence type="ECO:0000313" key="4">
    <source>
        <dbReference type="Proteomes" id="UP000000763"/>
    </source>
</evidence>
<organism evidence="3 4">
    <name type="scientific">Oryza sativa subsp. japonica</name>
    <name type="common">Rice</name>
    <dbReference type="NCBI Taxonomy" id="39947"/>
    <lineage>
        <taxon>Eukaryota</taxon>
        <taxon>Viridiplantae</taxon>
        <taxon>Streptophyta</taxon>
        <taxon>Embryophyta</taxon>
        <taxon>Tracheophyta</taxon>
        <taxon>Spermatophyta</taxon>
        <taxon>Magnoliopsida</taxon>
        <taxon>Liliopsida</taxon>
        <taxon>Poales</taxon>
        <taxon>Poaceae</taxon>
        <taxon>BOP clade</taxon>
        <taxon>Oryzoideae</taxon>
        <taxon>Oryzeae</taxon>
        <taxon>Oryzinae</taxon>
        <taxon>Oryza</taxon>
        <taxon>Oryza sativa</taxon>
    </lineage>
</organism>